<reference evidence="1" key="2">
    <citation type="journal article" date="2021" name="PeerJ">
        <title>Extensive microbial diversity within the chicken gut microbiome revealed by metagenomics and culture.</title>
        <authorList>
            <person name="Gilroy R."/>
            <person name="Ravi A."/>
            <person name="Getino M."/>
            <person name="Pursley I."/>
            <person name="Horton D.L."/>
            <person name="Alikhan N.F."/>
            <person name="Baker D."/>
            <person name="Gharbi K."/>
            <person name="Hall N."/>
            <person name="Watson M."/>
            <person name="Adriaenssens E.M."/>
            <person name="Foster-Nyarko E."/>
            <person name="Jarju S."/>
            <person name="Secka A."/>
            <person name="Antonio M."/>
            <person name="Oren A."/>
            <person name="Chaudhuri R.R."/>
            <person name="La Ragione R."/>
            <person name="Hildebrand F."/>
            <person name="Pallen M.J."/>
        </authorList>
    </citation>
    <scope>NUCLEOTIDE SEQUENCE</scope>
    <source>
        <strain evidence="1">2478</strain>
    </source>
</reference>
<comment type="caution">
    <text evidence="1">The sequence shown here is derived from an EMBL/GenBank/DDBJ whole genome shotgun (WGS) entry which is preliminary data.</text>
</comment>
<sequence>MQNSRQRHFFKRCVEYAAKVYDSGSRRGGGYSDIPPVYFIGIVSADMGFDRSGERWRDRYISSYGFMEKESHEVAEETILINFVELDRFTKGLEESEGIIEKWCYALKHMWKLHGLPDGLRQTVFERLFEACEIARFSPEKRLRYEKEMITERDYRNILETAREDGFAEGEAKGLAEGEAKGLADGEAKGRAEEKVSIARAMLASGMDIPLISSLTGLPEEEVKRL</sequence>
<evidence type="ECO:0000313" key="1">
    <source>
        <dbReference type="EMBL" id="MBO8478744.1"/>
    </source>
</evidence>
<reference evidence="1" key="1">
    <citation type="submission" date="2020-10" db="EMBL/GenBank/DDBJ databases">
        <authorList>
            <person name="Gilroy R."/>
        </authorList>
    </citation>
    <scope>NUCLEOTIDE SEQUENCE</scope>
    <source>
        <strain evidence="1">2478</strain>
    </source>
</reference>
<dbReference type="PANTHER" id="PTHR41317">
    <property type="entry name" value="PD-(D_E)XK NUCLEASE FAMILY TRANSPOSASE"/>
    <property type="match status" value="1"/>
</dbReference>
<dbReference type="NCBIfam" id="TIGR01784">
    <property type="entry name" value="T_den_put_tspse"/>
    <property type="match status" value="1"/>
</dbReference>
<proteinExistence type="predicted"/>
<protein>
    <submittedName>
        <fullName evidence="1">Rpn family recombination-promoting nuclease/putative transposase</fullName>
    </submittedName>
</protein>
<evidence type="ECO:0000313" key="2">
    <source>
        <dbReference type="Proteomes" id="UP000823771"/>
    </source>
</evidence>
<accession>A0A9D9NM32</accession>
<dbReference type="AlphaFoldDB" id="A0A9D9NM32"/>
<dbReference type="EMBL" id="JADILZ010000070">
    <property type="protein sequence ID" value="MBO8478744.1"/>
    <property type="molecule type" value="Genomic_DNA"/>
</dbReference>
<dbReference type="InterPro" id="IPR010106">
    <property type="entry name" value="RpnA"/>
</dbReference>
<organism evidence="1 2">
    <name type="scientific">Candidatus Cryptobacteroides excrementipullorum</name>
    <dbReference type="NCBI Taxonomy" id="2840761"/>
    <lineage>
        <taxon>Bacteria</taxon>
        <taxon>Pseudomonadati</taxon>
        <taxon>Bacteroidota</taxon>
        <taxon>Bacteroidia</taxon>
        <taxon>Bacteroidales</taxon>
        <taxon>Candidatus Cryptobacteroides</taxon>
    </lineage>
</organism>
<dbReference type="Pfam" id="PF12784">
    <property type="entry name" value="PDDEXK_2"/>
    <property type="match status" value="1"/>
</dbReference>
<dbReference type="Proteomes" id="UP000823771">
    <property type="component" value="Unassembled WGS sequence"/>
</dbReference>
<gene>
    <name evidence="1" type="ORF">IAB80_07645</name>
</gene>
<feature type="non-terminal residue" evidence="1">
    <location>
        <position position="1"/>
    </location>
</feature>
<dbReference type="PANTHER" id="PTHR41317:SF1">
    <property type="entry name" value="PD-(D_E)XK NUCLEASE FAMILY TRANSPOSASE"/>
    <property type="match status" value="1"/>
</dbReference>
<name>A0A9D9NM32_9BACT</name>